<organism evidence="5 6">
    <name type="scientific">Lepraria finkii</name>
    <dbReference type="NCBI Taxonomy" id="1340010"/>
    <lineage>
        <taxon>Eukaryota</taxon>
        <taxon>Fungi</taxon>
        <taxon>Dikarya</taxon>
        <taxon>Ascomycota</taxon>
        <taxon>Pezizomycotina</taxon>
        <taxon>Lecanoromycetes</taxon>
        <taxon>OSLEUM clade</taxon>
        <taxon>Lecanoromycetidae</taxon>
        <taxon>Lecanorales</taxon>
        <taxon>Lecanorineae</taxon>
        <taxon>Stereocaulaceae</taxon>
        <taxon>Lepraria</taxon>
    </lineage>
</organism>
<evidence type="ECO:0000256" key="4">
    <source>
        <dbReference type="ARBA" id="ARBA00022884"/>
    </source>
</evidence>
<sequence>MPPQFARHPLSKQLAKVFPSLKKPRIEVVSPRLCDDAIQRLAPSLAQYVGCTIVDMNPGAGLWSSKLHDFLKPRRHVLVEPNQDYLPFLQPLLDAPGSRYKYKNWDGEKVRHPDAYVEEGLIPDVDEARKEGSLVLMVANFAGQKARRMDTDVGSKAHIRAIDFTHSARHNRGFHAYGPTRLLMWMTDEEKRPLLPRTVGYRHKLAAYLEASFHVEEILGEAAKDTKVNREDTLEIESRRRVAERMAKEGIVLPPDRQLDLKAVMYNLSQTSRNWHREFEELDEGLKSQRISQFMGQPPGPLVAVGRSGVKKKGTPSLTPEYNRWRLLRNVLMGENKQIDKANQYLRKQEEIDKLDLEAHRNGIDPKTQEELLVTLDAKVREYKDALSSLSQKDRYRLMFMDDDRRAFAMDPPLLMWDQRKAEPLIAQSDEFWPSKEGLSLLDFQPKIPQPFPTNSEQSTYFNMLATELMGVKGPNNIKLLNKIAPGAFEALVPKVSAFTDPRRGGRRDVESIRNRVLTPEQLYGLAMAWDKWLFKPQYLSDSMPQSNAQVIKIRRGVRLKVE</sequence>
<evidence type="ECO:0008006" key="7">
    <source>
        <dbReference type="Google" id="ProtNLM"/>
    </source>
</evidence>
<protein>
    <recommendedName>
        <fullName evidence="7">rRNA adenine N(6)-methyltransferase</fullName>
    </recommendedName>
</protein>
<dbReference type="PANTHER" id="PTHR11727">
    <property type="entry name" value="DIMETHYLADENOSINE TRANSFERASE"/>
    <property type="match status" value="1"/>
</dbReference>
<keyword evidence="4" id="KW-0694">RNA-binding</keyword>
<keyword evidence="1" id="KW-0489">Methyltransferase</keyword>
<proteinExistence type="predicted"/>
<keyword evidence="2" id="KW-0808">Transferase</keyword>
<keyword evidence="6" id="KW-1185">Reference proteome</keyword>
<evidence type="ECO:0000256" key="2">
    <source>
        <dbReference type="ARBA" id="ARBA00022679"/>
    </source>
</evidence>
<dbReference type="EMBL" id="JBHFEH010000008">
    <property type="protein sequence ID" value="KAL2056321.1"/>
    <property type="molecule type" value="Genomic_DNA"/>
</dbReference>
<dbReference type="Gene3D" id="3.40.50.150">
    <property type="entry name" value="Vaccinia Virus protein VP39"/>
    <property type="match status" value="1"/>
</dbReference>
<comment type="caution">
    <text evidence="5">The sequence shown here is derived from an EMBL/GenBank/DDBJ whole genome shotgun (WGS) entry which is preliminary data.</text>
</comment>
<accession>A0ABR4BER7</accession>
<evidence type="ECO:0000313" key="5">
    <source>
        <dbReference type="EMBL" id="KAL2056321.1"/>
    </source>
</evidence>
<dbReference type="SUPFAM" id="SSF53335">
    <property type="entry name" value="S-adenosyl-L-methionine-dependent methyltransferases"/>
    <property type="match status" value="1"/>
</dbReference>
<reference evidence="5 6" key="1">
    <citation type="submission" date="2024-09" db="EMBL/GenBank/DDBJ databases">
        <title>Rethinking Asexuality: The Enigmatic Case of Functional Sexual Genes in Lepraria (Stereocaulaceae).</title>
        <authorList>
            <person name="Doellman M."/>
            <person name="Sun Y."/>
            <person name="Barcenas-Pena A."/>
            <person name="Lumbsch H.T."/>
            <person name="Grewe F."/>
        </authorList>
    </citation>
    <scope>NUCLEOTIDE SEQUENCE [LARGE SCALE GENOMIC DNA]</scope>
    <source>
        <strain evidence="5 6">Grewe 0041</strain>
    </source>
</reference>
<dbReference type="PANTHER" id="PTHR11727:SF17">
    <property type="entry name" value="DIMETHYLADENOSINE TRANSFERASE 1, MITOCHONDRIAL"/>
    <property type="match status" value="1"/>
</dbReference>
<keyword evidence="3" id="KW-0949">S-adenosyl-L-methionine</keyword>
<dbReference type="InterPro" id="IPR001737">
    <property type="entry name" value="KsgA/Erm"/>
</dbReference>
<dbReference type="InterPro" id="IPR029063">
    <property type="entry name" value="SAM-dependent_MTases_sf"/>
</dbReference>
<name>A0ABR4BER7_9LECA</name>
<evidence type="ECO:0000256" key="3">
    <source>
        <dbReference type="ARBA" id="ARBA00022691"/>
    </source>
</evidence>
<dbReference type="Proteomes" id="UP001590951">
    <property type="component" value="Unassembled WGS sequence"/>
</dbReference>
<evidence type="ECO:0000313" key="6">
    <source>
        <dbReference type="Proteomes" id="UP001590951"/>
    </source>
</evidence>
<gene>
    <name evidence="5" type="ORF">ABVK25_003344</name>
</gene>
<evidence type="ECO:0000256" key="1">
    <source>
        <dbReference type="ARBA" id="ARBA00022603"/>
    </source>
</evidence>